<keyword evidence="4" id="KW-1185">Reference proteome</keyword>
<accession>A0A8H7DEZ7</accession>
<comment type="caution">
    <text evidence="3">The sequence shown here is derived from an EMBL/GenBank/DDBJ whole genome shotgun (WGS) entry which is preliminary data.</text>
</comment>
<feature type="chain" id="PRO_5034781331" evidence="2">
    <location>
        <begin position="21"/>
        <end position="398"/>
    </location>
</feature>
<dbReference type="AlphaFoldDB" id="A0A8H7DEZ7"/>
<feature type="region of interest" description="Disordered" evidence="1">
    <location>
        <begin position="320"/>
        <end position="377"/>
    </location>
</feature>
<protein>
    <submittedName>
        <fullName evidence="3">Uncharacterized protein</fullName>
    </submittedName>
</protein>
<feature type="compositionally biased region" description="Low complexity" evidence="1">
    <location>
        <begin position="333"/>
        <end position="368"/>
    </location>
</feature>
<proteinExistence type="predicted"/>
<keyword evidence="2" id="KW-0732">Signal</keyword>
<feature type="region of interest" description="Disordered" evidence="1">
    <location>
        <begin position="230"/>
        <end position="301"/>
    </location>
</feature>
<organism evidence="3 4">
    <name type="scientific">Mycena venus</name>
    <dbReference type="NCBI Taxonomy" id="2733690"/>
    <lineage>
        <taxon>Eukaryota</taxon>
        <taxon>Fungi</taxon>
        <taxon>Dikarya</taxon>
        <taxon>Basidiomycota</taxon>
        <taxon>Agaricomycotina</taxon>
        <taxon>Agaricomycetes</taxon>
        <taxon>Agaricomycetidae</taxon>
        <taxon>Agaricales</taxon>
        <taxon>Marasmiineae</taxon>
        <taxon>Mycenaceae</taxon>
        <taxon>Mycena</taxon>
    </lineage>
</organism>
<sequence length="398" mass="41007">MPSLFLVTLFALFTAPTALAGSSCIAFDTNWNLLAFGFNGKDYNAGTSDQWASGKPTDITASGRPPFDGKNTKCYLAEFFNAVYVLGADSSNPASIYIYNAGGKSWSTQSVTAGGFDPTSFEAILDHDTNVFYALSKGELWSLDMGELAAAQSNAVTWQDGGAAEINTSNYDPVMAIAQNHIFFFGVPGVTPGDAPHLRHSLRVLASRRPELRLGFPRQPRTGYLLLPRLRCTSSRRSPSSPTMARTRTLLTSRPTQRKPSPVPRPSTPAQRISPPPPRLCNSPPTARSHGSPYSASDKNANSAAKWSPVAALNSVIGASPSSGGSSSGGSSAGASGSNTAKGGASQTSGAGSPATGSPSKSGSAPGASGSGTSGATRQVVWGSGTVLGLVAVALSLL</sequence>
<evidence type="ECO:0000256" key="2">
    <source>
        <dbReference type="SAM" id="SignalP"/>
    </source>
</evidence>
<dbReference type="Proteomes" id="UP000620124">
    <property type="component" value="Unassembled WGS sequence"/>
</dbReference>
<feature type="signal peptide" evidence="2">
    <location>
        <begin position="1"/>
        <end position="20"/>
    </location>
</feature>
<evidence type="ECO:0000313" key="3">
    <source>
        <dbReference type="EMBL" id="KAF7369056.1"/>
    </source>
</evidence>
<feature type="compositionally biased region" description="Polar residues" evidence="1">
    <location>
        <begin position="250"/>
        <end position="259"/>
    </location>
</feature>
<name>A0A8H7DEZ7_9AGAR</name>
<gene>
    <name evidence="3" type="ORF">MVEN_00232400</name>
</gene>
<evidence type="ECO:0000313" key="4">
    <source>
        <dbReference type="Proteomes" id="UP000620124"/>
    </source>
</evidence>
<dbReference type="EMBL" id="JACAZI010000002">
    <property type="protein sequence ID" value="KAF7369056.1"/>
    <property type="molecule type" value="Genomic_DNA"/>
</dbReference>
<dbReference type="OrthoDB" id="3356102at2759"/>
<reference evidence="3" key="1">
    <citation type="submission" date="2020-05" db="EMBL/GenBank/DDBJ databases">
        <title>Mycena genomes resolve the evolution of fungal bioluminescence.</title>
        <authorList>
            <person name="Tsai I.J."/>
        </authorList>
    </citation>
    <scope>NUCLEOTIDE SEQUENCE</scope>
    <source>
        <strain evidence="3">CCC161011</strain>
    </source>
</reference>
<feature type="compositionally biased region" description="Low complexity" evidence="1">
    <location>
        <begin position="230"/>
        <end position="249"/>
    </location>
</feature>
<evidence type="ECO:0000256" key="1">
    <source>
        <dbReference type="SAM" id="MobiDB-lite"/>
    </source>
</evidence>